<accession>S3CI37</accession>
<name>S3CI37_GLAL2</name>
<proteinExistence type="predicted"/>
<keyword evidence="3" id="KW-1185">Reference proteome</keyword>
<evidence type="ECO:0000313" key="3">
    <source>
        <dbReference type="Proteomes" id="UP000016922"/>
    </source>
</evidence>
<dbReference type="EMBL" id="KE145372">
    <property type="protein sequence ID" value="EPE24929.1"/>
    <property type="molecule type" value="Genomic_DNA"/>
</dbReference>
<evidence type="ECO:0000256" key="1">
    <source>
        <dbReference type="SAM" id="MobiDB-lite"/>
    </source>
</evidence>
<dbReference type="Proteomes" id="UP000016922">
    <property type="component" value="Unassembled WGS sequence"/>
</dbReference>
<dbReference type="KEGG" id="glz:GLAREA_11510"/>
<sequence>MTGKKCGSRAGGAASGLDRWKTDEMPSGVGIWHVMDRAATVCPADGPHVVSFVDARSGPVATIEIASTFVLNSAIQTKENDPGPSMRCDSDHPDYHAISDEQPSHRNIDDHQHRQTLRRRAI</sequence>
<reference evidence="2 3" key="1">
    <citation type="journal article" date="2013" name="BMC Genomics">
        <title>Genomics-driven discovery of the pneumocandin biosynthetic gene cluster in the fungus Glarea lozoyensis.</title>
        <authorList>
            <person name="Chen L."/>
            <person name="Yue Q."/>
            <person name="Zhang X."/>
            <person name="Xiang M."/>
            <person name="Wang C."/>
            <person name="Li S."/>
            <person name="Che Y."/>
            <person name="Ortiz-Lopez F.J."/>
            <person name="Bills G.F."/>
            <person name="Liu X."/>
            <person name="An Z."/>
        </authorList>
    </citation>
    <scope>NUCLEOTIDE SEQUENCE [LARGE SCALE GENOMIC DNA]</scope>
    <source>
        <strain evidence="3">ATCC 20868 / MF5171</strain>
    </source>
</reference>
<protein>
    <submittedName>
        <fullName evidence="2">Uncharacterized protein</fullName>
    </submittedName>
</protein>
<dbReference type="GeneID" id="19470551"/>
<dbReference type="AlphaFoldDB" id="S3CI37"/>
<dbReference type="HOGENOM" id="CLU_2026973_0_0_1"/>
<evidence type="ECO:0000313" key="2">
    <source>
        <dbReference type="EMBL" id="EPE24929.1"/>
    </source>
</evidence>
<feature type="region of interest" description="Disordered" evidence="1">
    <location>
        <begin position="77"/>
        <end position="122"/>
    </location>
</feature>
<feature type="region of interest" description="Disordered" evidence="1">
    <location>
        <begin position="1"/>
        <end position="22"/>
    </location>
</feature>
<gene>
    <name evidence="2" type="ORF">GLAREA_11510</name>
</gene>
<organism evidence="2 3">
    <name type="scientific">Glarea lozoyensis (strain ATCC 20868 / MF5171)</name>
    <dbReference type="NCBI Taxonomy" id="1116229"/>
    <lineage>
        <taxon>Eukaryota</taxon>
        <taxon>Fungi</taxon>
        <taxon>Dikarya</taxon>
        <taxon>Ascomycota</taxon>
        <taxon>Pezizomycotina</taxon>
        <taxon>Leotiomycetes</taxon>
        <taxon>Helotiales</taxon>
        <taxon>Helotiaceae</taxon>
        <taxon>Glarea</taxon>
    </lineage>
</organism>
<dbReference type="RefSeq" id="XP_008087844.1">
    <property type="nucleotide sequence ID" value="XM_008089653.1"/>
</dbReference>
<feature type="compositionally biased region" description="Basic and acidic residues" evidence="1">
    <location>
        <begin position="88"/>
        <end position="113"/>
    </location>
</feature>